<accession>A0A0F9VCS2</accession>
<feature type="region of interest" description="Disordered" evidence="1">
    <location>
        <begin position="29"/>
        <end position="48"/>
    </location>
</feature>
<comment type="caution">
    <text evidence="2">The sequence shown here is derived from an EMBL/GenBank/DDBJ whole genome shotgun (WGS) entry which is preliminary data.</text>
</comment>
<evidence type="ECO:0000313" key="2">
    <source>
        <dbReference type="EMBL" id="KKO01820.1"/>
    </source>
</evidence>
<evidence type="ECO:0000256" key="1">
    <source>
        <dbReference type="SAM" id="MobiDB-lite"/>
    </source>
</evidence>
<protein>
    <submittedName>
        <fullName evidence="2">Uncharacterized protein</fullName>
    </submittedName>
</protein>
<name>A0A0F9VCS2_9ZZZZ</name>
<reference evidence="2" key="1">
    <citation type="journal article" date="2015" name="Nature">
        <title>Complex archaea that bridge the gap between prokaryotes and eukaryotes.</title>
        <authorList>
            <person name="Spang A."/>
            <person name="Saw J.H."/>
            <person name="Jorgensen S.L."/>
            <person name="Zaremba-Niedzwiedzka K."/>
            <person name="Martijn J."/>
            <person name="Lind A.E."/>
            <person name="van Eijk R."/>
            <person name="Schleper C."/>
            <person name="Guy L."/>
            <person name="Ettema T.J."/>
        </authorList>
    </citation>
    <scope>NUCLEOTIDE SEQUENCE</scope>
</reference>
<organism evidence="2">
    <name type="scientific">marine sediment metagenome</name>
    <dbReference type="NCBI Taxonomy" id="412755"/>
    <lineage>
        <taxon>unclassified sequences</taxon>
        <taxon>metagenomes</taxon>
        <taxon>ecological metagenomes</taxon>
    </lineage>
</organism>
<gene>
    <name evidence="2" type="ORF">LCGC14_0111750</name>
</gene>
<dbReference type="EMBL" id="LAZR01000033">
    <property type="protein sequence ID" value="KKO01820.1"/>
    <property type="molecule type" value="Genomic_DNA"/>
</dbReference>
<sequence length="48" mass="5217">MTRIALHKLFAAFSTYMWRVVDLSCNRGSSAQITNPGQPSHAGALLTP</sequence>
<dbReference type="AlphaFoldDB" id="A0A0F9VCS2"/>
<proteinExistence type="predicted"/>
<feature type="compositionally biased region" description="Polar residues" evidence="1">
    <location>
        <begin position="29"/>
        <end position="38"/>
    </location>
</feature>